<dbReference type="GO" id="GO:0004151">
    <property type="term" value="F:dihydroorotase activity"/>
    <property type="evidence" value="ECO:0007669"/>
    <property type="project" value="UniProtKB-UniRule"/>
</dbReference>
<dbReference type="InterPro" id="IPR002195">
    <property type="entry name" value="Dihydroorotase_CS"/>
</dbReference>
<dbReference type="CDD" id="cd01317">
    <property type="entry name" value="DHOase_IIa"/>
    <property type="match status" value="1"/>
</dbReference>
<dbReference type="OrthoDB" id="9803027at2"/>
<sequence length="436" mass="46671">MNPTTVLLRRGRVIDPRHGVDGVRDVLVRDGVVAEVSEAPIQAPPDAQVVDAQGRWVLPGFIDLHVHLREPGEEGKETVLTGSRAAVAGGFTAVVAMPNTKPVNDSVLITEYVKAKAREAGLCRVYLAGAITKGLQGEEMAEMGALVAAGCVCITDDGRPVMNAGLMRRALQYATQFDLPVMVHEEDLTLSGKGVMHEGATSTRLGLIGIPPSAEVAMVARDLVLLEETRGRLHVAHVSCEGSVRLIREAKRRGLRVTAEATPHHFTLEDEAVGDYDTHARMNPPLRSRQDVLAVREALADGTIDAIATDHAPHGVLEKQVEFDKAWNGVVGLETALGLTLAAVREGALSLTRAVALLSDGPARAFGLPGGHLAVGAPADITVVEPDVEWTVDATRFFSRSRNTPFHGRRLTGRVAQTWVGGRLVFENGQTKESRS</sequence>
<dbReference type="GO" id="GO:0044205">
    <property type="term" value="P:'de novo' UMP biosynthetic process"/>
    <property type="evidence" value="ECO:0007669"/>
    <property type="project" value="UniProtKB-UniRule"/>
</dbReference>
<evidence type="ECO:0000259" key="9">
    <source>
        <dbReference type="Pfam" id="PF12890"/>
    </source>
</evidence>
<feature type="active site" evidence="7">
    <location>
        <position position="310"/>
    </location>
</feature>
<feature type="binding site" evidence="7">
    <location>
        <position position="65"/>
    </location>
    <ligand>
        <name>Zn(2+)</name>
        <dbReference type="ChEBI" id="CHEBI:29105"/>
        <label>1</label>
    </ligand>
</feature>
<dbReference type="GO" id="GO:0006145">
    <property type="term" value="P:purine nucleobase catabolic process"/>
    <property type="evidence" value="ECO:0007669"/>
    <property type="project" value="TreeGrafter"/>
</dbReference>
<dbReference type="RefSeq" id="WP_071899982.1">
    <property type="nucleotide sequence ID" value="NZ_MPIN01000005.1"/>
</dbReference>
<keyword evidence="4 7" id="KW-0378">Hydrolase</keyword>
<feature type="binding site" evidence="7">
    <location>
        <position position="157"/>
    </location>
    <ligand>
        <name>Zn(2+)</name>
        <dbReference type="ChEBI" id="CHEBI:29105"/>
        <label>2</label>
    </ligand>
</feature>
<dbReference type="Proteomes" id="UP000182229">
    <property type="component" value="Unassembled WGS sequence"/>
</dbReference>
<comment type="caution">
    <text evidence="10">The sequence shown here is derived from an EMBL/GenBank/DDBJ whole genome shotgun (WGS) entry which is preliminary data.</text>
</comment>
<dbReference type="InterPro" id="IPR013108">
    <property type="entry name" value="Amidohydro_3"/>
</dbReference>
<feature type="domain" description="Dihydroorotase catalytic" evidence="9">
    <location>
        <begin position="54"/>
        <end position="240"/>
    </location>
</feature>
<dbReference type="STRING" id="83449.BON30_19970"/>
<dbReference type="HAMAP" id="MF_00220_B">
    <property type="entry name" value="PyrC_classI_B"/>
    <property type="match status" value="1"/>
</dbReference>
<comment type="cofactor">
    <cofactor evidence="7">
        <name>Zn(2+)</name>
        <dbReference type="ChEBI" id="CHEBI:29105"/>
    </cofactor>
    <text evidence="7">Binds 2 Zn(2+) ions per subunit.</text>
</comment>
<feature type="binding site" evidence="7">
    <location>
        <position position="184"/>
    </location>
    <ligand>
        <name>Zn(2+)</name>
        <dbReference type="ChEBI" id="CHEBI:29105"/>
        <label>2</label>
    </ligand>
</feature>
<keyword evidence="11" id="KW-1185">Reference proteome</keyword>
<evidence type="ECO:0000256" key="5">
    <source>
        <dbReference type="ARBA" id="ARBA00022833"/>
    </source>
</evidence>
<feature type="binding site" evidence="7">
    <location>
        <position position="99"/>
    </location>
    <ligand>
        <name>substrate</name>
    </ligand>
</feature>
<dbReference type="PANTHER" id="PTHR43668">
    <property type="entry name" value="ALLANTOINASE"/>
    <property type="match status" value="1"/>
</dbReference>
<dbReference type="GO" id="GO:0008270">
    <property type="term" value="F:zinc ion binding"/>
    <property type="evidence" value="ECO:0007669"/>
    <property type="project" value="UniProtKB-UniRule"/>
</dbReference>
<feature type="binding site" evidence="7">
    <location>
        <begin position="67"/>
        <end position="69"/>
    </location>
    <ligand>
        <name>substrate</name>
    </ligand>
</feature>
<dbReference type="Gene3D" id="3.20.20.140">
    <property type="entry name" value="Metal-dependent hydrolases"/>
    <property type="match status" value="1"/>
</dbReference>
<proteinExistence type="inferred from homology"/>
<evidence type="ECO:0000259" key="8">
    <source>
        <dbReference type="Pfam" id="PF07969"/>
    </source>
</evidence>
<dbReference type="SUPFAM" id="SSF51338">
    <property type="entry name" value="Composite domain of metallo-dependent hydrolases"/>
    <property type="match status" value="1"/>
</dbReference>
<dbReference type="SUPFAM" id="SSF51556">
    <property type="entry name" value="Metallo-dependent hydrolases"/>
    <property type="match status" value="1"/>
</dbReference>
<reference evidence="11" key="1">
    <citation type="submission" date="2016-11" db="EMBL/GenBank/DDBJ databases">
        <authorList>
            <person name="Shukria A."/>
            <person name="Stevens D.C."/>
        </authorList>
    </citation>
    <scope>NUCLEOTIDE SEQUENCE [LARGE SCALE GENOMIC DNA]</scope>
    <source>
        <strain evidence="11">Cbfe23</strain>
    </source>
</reference>
<name>A0A1L9B8H2_9BACT</name>
<comment type="catalytic activity">
    <reaction evidence="7">
        <text>(S)-dihydroorotate + H2O = N-carbamoyl-L-aspartate + H(+)</text>
        <dbReference type="Rhea" id="RHEA:24296"/>
        <dbReference type="ChEBI" id="CHEBI:15377"/>
        <dbReference type="ChEBI" id="CHEBI:15378"/>
        <dbReference type="ChEBI" id="CHEBI:30864"/>
        <dbReference type="ChEBI" id="CHEBI:32814"/>
        <dbReference type="EC" id="3.5.2.3"/>
    </reaction>
</comment>
<feature type="domain" description="Amidohydrolase 3" evidence="8">
    <location>
        <begin position="247"/>
        <end position="426"/>
    </location>
</feature>
<gene>
    <name evidence="7" type="primary">pyrC</name>
    <name evidence="10" type="ORF">BON30_19970</name>
</gene>
<evidence type="ECO:0000256" key="6">
    <source>
        <dbReference type="ARBA" id="ARBA00022975"/>
    </source>
</evidence>
<dbReference type="AlphaFoldDB" id="A0A1L9B8H2"/>
<organism evidence="10 11">
    <name type="scientific">Cystobacter ferrugineus</name>
    <dbReference type="NCBI Taxonomy" id="83449"/>
    <lineage>
        <taxon>Bacteria</taxon>
        <taxon>Pseudomonadati</taxon>
        <taxon>Myxococcota</taxon>
        <taxon>Myxococcia</taxon>
        <taxon>Myxococcales</taxon>
        <taxon>Cystobacterineae</taxon>
        <taxon>Archangiaceae</taxon>
        <taxon>Cystobacter</taxon>
    </lineage>
</organism>
<evidence type="ECO:0000313" key="11">
    <source>
        <dbReference type="Proteomes" id="UP000182229"/>
    </source>
</evidence>
<feature type="binding site" evidence="7">
    <location>
        <position position="67"/>
    </location>
    <ligand>
        <name>Zn(2+)</name>
        <dbReference type="ChEBI" id="CHEBI:29105"/>
        <label>1</label>
    </ligand>
</feature>
<dbReference type="UniPathway" id="UPA00070">
    <property type="reaction ID" value="UER00117"/>
</dbReference>
<evidence type="ECO:0000256" key="1">
    <source>
        <dbReference type="ARBA" id="ARBA00002368"/>
    </source>
</evidence>
<dbReference type="InterPro" id="IPR004722">
    <property type="entry name" value="DHOase"/>
</dbReference>
<comment type="caution">
    <text evidence="7">Lacks conserved residue(s) required for the propagation of feature annotation.</text>
</comment>
<evidence type="ECO:0000256" key="3">
    <source>
        <dbReference type="ARBA" id="ARBA00022723"/>
    </source>
</evidence>
<dbReference type="PROSITE" id="PS00482">
    <property type="entry name" value="DIHYDROOROTASE_1"/>
    <property type="match status" value="1"/>
</dbReference>
<dbReference type="NCBIfam" id="TIGR00857">
    <property type="entry name" value="pyrC_multi"/>
    <property type="match status" value="1"/>
</dbReference>
<dbReference type="PANTHER" id="PTHR43668:SF2">
    <property type="entry name" value="ALLANTOINASE"/>
    <property type="match status" value="1"/>
</dbReference>
<dbReference type="Pfam" id="PF07969">
    <property type="entry name" value="Amidohydro_3"/>
    <property type="match status" value="1"/>
</dbReference>
<dbReference type="Pfam" id="PF12890">
    <property type="entry name" value="DHOase"/>
    <property type="match status" value="1"/>
</dbReference>
<accession>A0A1L9B8H2</accession>
<dbReference type="InterPro" id="IPR032466">
    <property type="entry name" value="Metal_Hydrolase"/>
</dbReference>
<dbReference type="Gene3D" id="2.30.40.10">
    <property type="entry name" value="Urease, subunit C, domain 1"/>
    <property type="match status" value="1"/>
</dbReference>
<dbReference type="InterPro" id="IPR011059">
    <property type="entry name" value="Metal-dep_hydrolase_composite"/>
</dbReference>
<reference evidence="10 11" key="2">
    <citation type="submission" date="2016-12" db="EMBL/GenBank/DDBJ databases">
        <title>Draft Genome Sequence of Cystobacter ferrugineus Strain Cbfe23.</title>
        <authorList>
            <person name="Akbar S."/>
            <person name="Dowd S.E."/>
            <person name="Stevens D.C."/>
        </authorList>
    </citation>
    <scope>NUCLEOTIDE SEQUENCE [LARGE SCALE GENOMIC DNA]</scope>
    <source>
        <strain evidence="10 11">Cbfe23</strain>
    </source>
</reference>
<feature type="binding site" evidence="7">
    <location>
        <position position="314"/>
    </location>
    <ligand>
        <name>substrate</name>
    </ligand>
</feature>
<evidence type="ECO:0000313" key="10">
    <source>
        <dbReference type="EMBL" id="OJH38531.1"/>
    </source>
</evidence>
<comment type="pathway">
    <text evidence="7">Pyrimidine metabolism; UMP biosynthesis via de novo pathway; (S)-dihydroorotate from bicarbonate: step 3/3.</text>
</comment>
<dbReference type="EC" id="3.5.2.3" evidence="7"/>
<comment type="function">
    <text evidence="1 7">Catalyzes the reversible cyclization of carbamoyl aspartate to dihydroorotate.</text>
</comment>
<keyword evidence="5 7" id="KW-0862">Zinc</keyword>
<keyword evidence="3 7" id="KW-0479">Metal-binding</keyword>
<feature type="binding site" evidence="7">
    <location>
        <position position="283"/>
    </location>
    <ligand>
        <name>substrate</name>
    </ligand>
</feature>
<dbReference type="GO" id="GO:0005737">
    <property type="term" value="C:cytoplasm"/>
    <property type="evidence" value="ECO:0007669"/>
    <property type="project" value="TreeGrafter"/>
</dbReference>
<dbReference type="PROSITE" id="PS00483">
    <property type="entry name" value="DIHYDROOROTASE_2"/>
    <property type="match status" value="1"/>
</dbReference>
<evidence type="ECO:0000256" key="4">
    <source>
        <dbReference type="ARBA" id="ARBA00022801"/>
    </source>
</evidence>
<feature type="binding site" evidence="7">
    <location>
        <position position="237"/>
    </location>
    <ligand>
        <name>Zn(2+)</name>
        <dbReference type="ChEBI" id="CHEBI:29105"/>
        <label>2</label>
    </ligand>
</feature>
<keyword evidence="6 7" id="KW-0665">Pyrimidine biosynthesis</keyword>
<dbReference type="EMBL" id="MPIN01000005">
    <property type="protein sequence ID" value="OJH38531.1"/>
    <property type="molecule type" value="Genomic_DNA"/>
</dbReference>
<feature type="binding site" evidence="7">
    <location>
        <position position="310"/>
    </location>
    <ligand>
        <name>Zn(2+)</name>
        <dbReference type="ChEBI" id="CHEBI:29105"/>
        <label>1</label>
    </ligand>
</feature>
<dbReference type="InterPro" id="IPR024403">
    <property type="entry name" value="DHOase_cat"/>
</dbReference>
<protein>
    <recommendedName>
        <fullName evidence="7">Dihydroorotase</fullName>
        <shortName evidence="7">DHOase</shortName>
        <ecNumber evidence="7">3.5.2.3</ecNumber>
    </recommendedName>
</protein>
<dbReference type="GO" id="GO:0004038">
    <property type="term" value="F:allantoinase activity"/>
    <property type="evidence" value="ECO:0007669"/>
    <property type="project" value="TreeGrafter"/>
</dbReference>
<evidence type="ECO:0000256" key="7">
    <source>
        <dbReference type="HAMAP-Rule" id="MF_00220"/>
    </source>
</evidence>
<comment type="similarity">
    <text evidence="2 7">Belongs to the metallo-dependent hydrolases superfamily. DHOase family. Class I DHOase subfamily.</text>
</comment>
<evidence type="ECO:0000256" key="2">
    <source>
        <dbReference type="ARBA" id="ARBA00010286"/>
    </source>
</evidence>
<feature type="binding site" evidence="7">
    <location>
        <position position="157"/>
    </location>
    <ligand>
        <name>Zn(2+)</name>
        <dbReference type="ChEBI" id="CHEBI:29105"/>
        <label>1</label>
    </ligand>
</feature>
<dbReference type="InterPro" id="IPR050138">
    <property type="entry name" value="DHOase/Allantoinase_Hydrolase"/>
</dbReference>